<feature type="signal peptide" evidence="1">
    <location>
        <begin position="1"/>
        <end position="18"/>
    </location>
</feature>
<name>A0ABV4KAE2_9FLAO</name>
<dbReference type="Proteomes" id="UP001568894">
    <property type="component" value="Unassembled WGS sequence"/>
</dbReference>
<feature type="chain" id="PRO_5045494050" evidence="1">
    <location>
        <begin position="19"/>
        <end position="477"/>
    </location>
</feature>
<comment type="caution">
    <text evidence="2">The sequence shown here is derived from an EMBL/GenBank/DDBJ whole genome shotgun (WGS) entry which is preliminary data.</text>
</comment>
<protein>
    <submittedName>
        <fullName evidence="2">DUF3570 domain-containing protein</fullName>
    </submittedName>
</protein>
<dbReference type="InterPro" id="IPR021953">
    <property type="entry name" value="DUF3570"/>
</dbReference>
<evidence type="ECO:0000313" key="2">
    <source>
        <dbReference type="EMBL" id="MEZ7514618.1"/>
    </source>
</evidence>
<evidence type="ECO:0000313" key="3">
    <source>
        <dbReference type="Proteomes" id="UP001568894"/>
    </source>
</evidence>
<sequence length="477" mass="53450">MKKIFLMATIVFNLAVHAQDKDTTAVFKKRVLENTEVDFLLSYYKQDGVHSAVGGGIGSEKLSDIATNIVVALPLNADDVLTFDVGVSAYTSASSSNINPFDNRTTATGSSAAGDPSANNTAGYVTPWQTSSGASASDQLAALNVNYSHSSDDRNTIWNADASFSNEYDYTSVGFGGGLTKLFNQKNTEVSLKANAYLDQWRPIYPTELKEYGAYGINYQNQGYLKDVTILDQNGNASNDYLPTAFKSYDKTNRNSYSLSLAFSQILTKKIQMSIFMDVLQQDGLLGTPYQRVYFADKPNYFIGQSKYIPVYDSKENTGVYQLADDNENLPSSRFKIPIGARLNFYINEYVVAKTYYRYYQDNWGVQAHTASIELPIKLSTKFTVSPLYRYYSQSASDYFAAFDKHLSTEKYYTSDYDLSKFNSNQYGFGVTYTDIFAKAKIFMLGLKTIDFRFNHYERNDGLSSNIGTVGFKFEIE</sequence>
<evidence type="ECO:0000256" key="1">
    <source>
        <dbReference type="SAM" id="SignalP"/>
    </source>
</evidence>
<accession>A0ABV4KAE2</accession>
<dbReference type="RefSeq" id="WP_371568582.1">
    <property type="nucleotide sequence ID" value="NZ_JASMRN010000003.1"/>
</dbReference>
<keyword evidence="1" id="KW-0732">Signal</keyword>
<reference evidence="2 3" key="1">
    <citation type="submission" date="2023-05" db="EMBL/GenBank/DDBJ databases">
        <title>Adaptations of aquatic viruses from atmosphere-close ecosystems of the Central Arctic Ocean.</title>
        <authorList>
            <person name="Rahlff J."/>
            <person name="Holmfeldt K."/>
        </authorList>
    </citation>
    <scope>NUCLEOTIDE SEQUENCE [LARGE SCALE GENOMIC DNA]</scope>
    <source>
        <strain evidence="2 3">Arc14</strain>
    </source>
</reference>
<dbReference type="EMBL" id="JASMRN010000003">
    <property type="protein sequence ID" value="MEZ7514618.1"/>
    <property type="molecule type" value="Genomic_DNA"/>
</dbReference>
<gene>
    <name evidence="2" type="ORF">QO192_04890</name>
</gene>
<proteinExistence type="predicted"/>
<dbReference type="Pfam" id="PF12094">
    <property type="entry name" value="DUF3570"/>
    <property type="match status" value="1"/>
</dbReference>
<organism evidence="2 3">
    <name type="scientific">Flavobacterium frigidarium</name>
    <dbReference type="NCBI Taxonomy" id="99286"/>
    <lineage>
        <taxon>Bacteria</taxon>
        <taxon>Pseudomonadati</taxon>
        <taxon>Bacteroidota</taxon>
        <taxon>Flavobacteriia</taxon>
        <taxon>Flavobacteriales</taxon>
        <taxon>Flavobacteriaceae</taxon>
        <taxon>Flavobacterium</taxon>
    </lineage>
</organism>
<keyword evidence="3" id="KW-1185">Reference proteome</keyword>